<evidence type="ECO:0000313" key="1">
    <source>
        <dbReference type="EMBL" id="KAG5569427.1"/>
    </source>
</evidence>
<dbReference type="Proteomes" id="UP000824120">
    <property type="component" value="Chromosome 12"/>
</dbReference>
<gene>
    <name evidence="1" type="ORF">H5410_059193</name>
</gene>
<keyword evidence="2" id="KW-1185">Reference proteome</keyword>
<dbReference type="EMBL" id="JACXVP010000012">
    <property type="protein sequence ID" value="KAG5569427.1"/>
    <property type="molecule type" value="Genomic_DNA"/>
</dbReference>
<reference evidence="1 2" key="1">
    <citation type="submission" date="2020-09" db="EMBL/GenBank/DDBJ databases">
        <title>De no assembly of potato wild relative species, Solanum commersonii.</title>
        <authorList>
            <person name="Cho K."/>
        </authorList>
    </citation>
    <scope>NUCLEOTIDE SEQUENCE [LARGE SCALE GENOMIC DNA]</scope>
    <source>
        <strain evidence="1">LZ3.2</strain>
        <tissue evidence="1">Leaf</tissue>
    </source>
</reference>
<organism evidence="1 2">
    <name type="scientific">Solanum commersonii</name>
    <name type="common">Commerson's wild potato</name>
    <name type="synonym">Commerson's nightshade</name>
    <dbReference type="NCBI Taxonomy" id="4109"/>
    <lineage>
        <taxon>Eukaryota</taxon>
        <taxon>Viridiplantae</taxon>
        <taxon>Streptophyta</taxon>
        <taxon>Embryophyta</taxon>
        <taxon>Tracheophyta</taxon>
        <taxon>Spermatophyta</taxon>
        <taxon>Magnoliopsida</taxon>
        <taxon>eudicotyledons</taxon>
        <taxon>Gunneridae</taxon>
        <taxon>Pentapetalae</taxon>
        <taxon>asterids</taxon>
        <taxon>lamiids</taxon>
        <taxon>Solanales</taxon>
        <taxon>Solanaceae</taxon>
        <taxon>Solanoideae</taxon>
        <taxon>Solaneae</taxon>
        <taxon>Solanum</taxon>
    </lineage>
</organism>
<dbReference type="AlphaFoldDB" id="A0A9J5W1P0"/>
<name>A0A9J5W1P0_SOLCO</name>
<accession>A0A9J5W1P0</accession>
<protein>
    <submittedName>
        <fullName evidence="1">Uncharacterized protein</fullName>
    </submittedName>
</protein>
<evidence type="ECO:0000313" key="2">
    <source>
        <dbReference type="Proteomes" id="UP000824120"/>
    </source>
</evidence>
<comment type="caution">
    <text evidence="1">The sequence shown here is derived from an EMBL/GenBank/DDBJ whole genome shotgun (WGS) entry which is preliminary data.</text>
</comment>
<sequence>MNMKEKATTPWLQTRLADDAIPGLPAKIRVSFSPHSKVAIPERSNHHHSLHSDVRTDVIKRSEQNLIVFQTQSTRGPHCMQKREPQLQAILEFAKPRYGSDLNAPFVSPGLSVPLTTLEHTEGFSSFRFRTLQVLGRPVGLVGIEAQICKKGEKSHGSKRTSCM</sequence>
<proteinExistence type="predicted"/>